<reference evidence="1 2" key="1">
    <citation type="submission" date="2018-05" db="EMBL/GenBank/DDBJ databases">
        <title>Genomic Encyclopedia of Type Strains, Phase IV (KMG-IV): sequencing the most valuable type-strain genomes for metagenomic binning, comparative biology and taxonomic classification.</title>
        <authorList>
            <person name="Goeker M."/>
        </authorList>
    </citation>
    <scope>NUCLEOTIDE SEQUENCE [LARGE SCALE GENOMIC DNA]</scope>
    <source>
        <strain evidence="1 2">DSM 23606</strain>
    </source>
</reference>
<protein>
    <submittedName>
        <fullName evidence="1">Uncharacterized protein</fullName>
    </submittedName>
</protein>
<proteinExistence type="predicted"/>
<keyword evidence="2" id="KW-1185">Reference proteome</keyword>
<sequence>MNAMLDIDSRSLHALSGFVRDVDLSDPLRRQRIGYDPRAYLIAHLADAAFMPCRKDDAVLLEIGSIALLLHPRSNRFWLSCGEDELRRLSLMPMEISTKMRMLHFVGAPEAFMRRHPTVHSDSIDHLLASVALRCARGRLPFDVDPQAELHLTAWPNLTRLPLTPGALRMAMLWRRQRGISIAETSVLLDLPQRHVFSFYNVCAALRLVTVVTGEPRNHAQPTSQAPKKPAANARERGLLRRLLGTLDAFLHH</sequence>
<name>A0A317MTI6_9GAMM</name>
<dbReference type="RefSeq" id="WP_110019129.1">
    <property type="nucleotide sequence ID" value="NZ_QGTJ01000007.1"/>
</dbReference>
<dbReference type="OrthoDB" id="3212305at2"/>
<accession>A0A317MTI6</accession>
<gene>
    <name evidence="1" type="ORF">C7443_107228</name>
</gene>
<comment type="caution">
    <text evidence="1">The sequence shown here is derived from an EMBL/GenBank/DDBJ whole genome shotgun (WGS) entry which is preliminary data.</text>
</comment>
<dbReference type="EMBL" id="QGTJ01000007">
    <property type="protein sequence ID" value="PWV60653.1"/>
    <property type="molecule type" value="Genomic_DNA"/>
</dbReference>
<evidence type="ECO:0000313" key="1">
    <source>
        <dbReference type="EMBL" id="PWV60653.1"/>
    </source>
</evidence>
<dbReference type="Proteomes" id="UP000246569">
    <property type="component" value="Unassembled WGS sequence"/>
</dbReference>
<dbReference type="AlphaFoldDB" id="A0A317MTI6"/>
<evidence type="ECO:0000313" key="2">
    <source>
        <dbReference type="Proteomes" id="UP000246569"/>
    </source>
</evidence>
<organism evidence="1 2">
    <name type="scientific">Plasticicumulans acidivorans</name>
    <dbReference type="NCBI Taxonomy" id="886464"/>
    <lineage>
        <taxon>Bacteria</taxon>
        <taxon>Pseudomonadati</taxon>
        <taxon>Pseudomonadota</taxon>
        <taxon>Gammaproteobacteria</taxon>
        <taxon>Candidatus Competibacteraceae</taxon>
        <taxon>Plasticicumulans</taxon>
    </lineage>
</organism>